<feature type="region of interest" description="Disordered" evidence="7">
    <location>
        <begin position="153"/>
        <end position="206"/>
    </location>
</feature>
<organism evidence="9 10">
    <name type="scientific">Didymella pomorum</name>
    <dbReference type="NCBI Taxonomy" id="749634"/>
    <lineage>
        <taxon>Eukaryota</taxon>
        <taxon>Fungi</taxon>
        <taxon>Dikarya</taxon>
        <taxon>Ascomycota</taxon>
        <taxon>Pezizomycotina</taxon>
        <taxon>Dothideomycetes</taxon>
        <taxon>Pleosporomycetidae</taxon>
        <taxon>Pleosporales</taxon>
        <taxon>Pleosporineae</taxon>
        <taxon>Didymellaceae</taxon>
        <taxon>Didymella</taxon>
    </lineage>
</organism>
<dbReference type="InterPro" id="IPR004827">
    <property type="entry name" value="bZIP"/>
</dbReference>
<dbReference type="AlphaFoldDB" id="A0A9W8Z0Z0"/>
<evidence type="ECO:0000256" key="2">
    <source>
        <dbReference type="ARBA" id="ARBA00023015"/>
    </source>
</evidence>
<evidence type="ECO:0000256" key="4">
    <source>
        <dbReference type="ARBA" id="ARBA00023163"/>
    </source>
</evidence>
<dbReference type="SUPFAM" id="SSF57959">
    <property type="entry name" value="Leucine zipper domain"/>
    <property type="match status" value="1"/>
</dbReference>
<feature type="compositionally biased region" description="Basic and acidic residues" evidence="7">
    <location>
        <begin position="160"/>
        <end position="179"/>
    </location>
</feature>
<proteinExistence type="predicted"/>
<dbReference type="OrthoDB" id="295274at2759"/>
<feature type="domain" description="BZIP" evidence="8">
    <location>
        <begin position="67"/>
        <end position="130"/>
    </location>
</feature>
<evidence type="ECO:0000256" key="6">
    <source>
        <dbReference type="SAM" id="Coils"/>
    </source>
</evidence>
<feature type="compositionally biased region" description="Polar residues" evidence="7">
    <location>
        <begin position="1"/>
        <end position="16"/>
    </location>
</feature>
<evidence type="ECO:0000313" key="10">
    <source>
        <dbReference type="Proteomes" id="UP001140510"/>
    </source>
</evidence>
<dbReference type="InterPro" id="IPR051027">
    <property type="entry name" value="bZIP_transcription_factors"/>
</dbReference>
<dbReference type="InterPro" id="IPR002112">
    <property type="entry name" value="Leuzip_Jun"/>
</dbReference>
<dbReference type="GO" id="GO:0003677">
    <property type="term" value="F:DNA binding"/>
    <property type="evidence" value="ECO:0007669"/>
    <property type="project" value="UniProtKB-KW"/>
</dbReference>
<dbReference type="PRINTS" id="PR00043">
    <property type="entry name" value="LEUZIPPRJUN"/>
</dbReference>
<comment type="subcellular location">
    <subcellularLocation>
        <location evidence="1">Nucleus</location>
    </subcellularLocation>
</comment>
<dbReference type="Gene3D" id="1.20.5.170">
    <property type="match status" value="1"/>
</dbReference>
<dbReference type="PANTHER" id="PTHR19304">
    <property type="entry name" value="CYCLIC-AMP RESPONSE ELEMENT BINDING PROTEIN"/>
    <property type="match status" value="1"/>
</dbReference>
<keyword evidence="4" id="KW-0804">Transcription</keyword>
<keyword evidence="6" id="KW-0175">Coiled coil</keyword>
<dbReference type="GO" id="GO:0003700">
    <property type="term" value="F:DNA-binding transcription factor activity"/>
    <property type="evidence" value="ECO:0007669"/>
    <property type="project" value="InterPro"/>
</dbReference>
<evidence type="ECO:0000259" key="8">
    <source>
        <dbReference type="PROSITE" id="PS50217"/>
    </source>
</evidence>
<comment type="caution">
    <text evidence="9">The sequence shown here is derived from an EMBL/GenBank/DDBJ whole genome shotgun (WGS) entry which is preliminary data.</text>
</comment>
<dbReference type="EMBL" id="JAPEVA010000162">
    <property type="protein sequence ID" value="KAJ4395337.1"/>
    <property type="molecule type" value="Genomic_DNA"/>
</dbReference>
<evidence type="ECO:0000313" key="9">
    <source>
        <dbReference type="EMBL" id="KAJ4395337.1"/>
    </source>
</evidence>
<feature type="coiled-coil region" evidence="6">
    <location>
        <begin position="99"/>
        <end position="126"/>
    </location>
</feature>
<keyword evidence="2" id="KW-0805">Transcription regulation</keyword>
<evidence type="ECO:0000256" key="3">
    <source>
        <dbReference type="ARBA" id="ARBA00023125"/>
    </source>
</evidence>
<keyword evidence="5" id="KW-0539">Nucleus</keyword>
<evidence type="ECO:0000256" key="5">
    <source>
        <dbReference type="ARBA" id="ARBA00023242"/>
    </source>
</evidence>
<evidence type="ECO:0000256" key="1">
    <source>
        <dbReference type="ARBA" id="ARBA00004123"/>
    </source>
</evidence>
<dbReference type="CDD" id="cd14687">
    <property type="entry name" value="bZIP_ATF2"/>
    <property type="match status" value="1"/>
</dbReference>
<protein>
    <recommendedName>
        <fullName evidence="8">BZIP domain-containing protein</fullName>
    </recommendedName>
</protein>
<dbReference type="InterPro" id="IPR046347">
    <property type="entry name" value="bZIP_sf"/>
</dbReference>
<feature type="compositionally biased region" description="Basic and acidic residues" evidence="7">
    <location>
        <begin position="67"/>
        <end position="83"/>
    </location>
</feature>
<dbReference type="Pfam" id="PF00170">
    <property type="entry name" value="bZIP_1"/>
    <property type="match status" value="1"/>
</dbReference>
<feature type="region of interest" description="Disordered" evidence="7">
    <location>
        <begin position="1"/>
        <end position="99"/>
    </location>
</feature>
<evidence type="ECO:0000256" key="7">
    <source>
        <dbReference type="SAM" id="MobiDB-lite"/>
    </source>
</evidence>
<keyword evidence="3" id="KW-0238">DNA-binding</keyword>
<name>A0A9W8Z0Z0_9PLEO</name>
<keyword evidence="10" id="KW-1185">Reference proteome</keyword>
<dbReference type="PROSITE" id="PS50217">
    <property type="entry name" value="BZIP"/>
    <property type="match status" value="1"/>
</dbReference>
<reference evidence="9" key="1">
    <citation type="submission" date="2022-10" db="EMBL/GenBank/DDBJ databases">
        <title>Tapping the CABI collections for fungal endophytes: first genome assemblies for Collariella, Neodidymelliopsis, Ascochyta clinopodiicola, Didymella pomorum, Didymosphaeria variabile, Neocosmospora piperis and Neocucurbitaria cava.</title>
        <authorList>
            <person name="Hill R."/>
        </authorList>
    </citation>
    <scope>NUCLEOTIDE SEQUENCE</scope>
    <source>
        <strain evidence="9">IMI 355091</strain>
    </source>
</reference>
<dbReference type="Proteomes" id="UP001140510">
    <property type="component" value="Unassembled WGS sequence"/>
</dbReference>
<dbReference type="SMART" id="SM00338">
    <property type="entry name" value="BRLZ"/>
    <property type="match status" value="1"/>
</dbReference>
<sequence>MRQETWQSTSTDTLPSTEVEYDAATERSGITQPPAPSVPVKRKRGRPRLYATPPYEQSSDLYGDVASDSRKSQLEKNRIAAEKSRRRRKEHTNGLSAKASVLTSRNEALKAEASALREELLNLKNEILRHAGCSSGIIDGYIARIAGSKMVEGAPKHALSRKDSGHSSSPERRDRREKSPSMAAWKGGHTHTGLVEPSTHATTSSRDLFEMMNDFLDAEG</sequence>
<dbReference type="GO" id="GO:0005634">
    <property type="term" value="C:nucleus"/>
    <property type="evidence" value="ECO:0007669"/>
    <property type="project" value="UniProtKB-SubCell"/>
</dbReference>
<gene>
    <name evidence="9" type="ORF">N0V91_010899</name>
</gene>
<accession>A0A9W8Z0Z0</accession>